<protein>
    <submittedName>
        <fullName evidence="2">Uncharacterized protein</fullName>
    </submittedName>
</protein>
<evidence type="ECO:0000313" key="2">
    <source>
        <dbReference type="EMBL" id="WXL28960.1"/>
    </source>
</evidence>
<proteinExistence type="predicted"/>
<gene>
    <name evidence="2" type="ORF">WG617_02990</name>
</gene>
<dbReference type="Proteomes" id="UP001477443">
    <property type="component" value="Chromosome"/>
</dbReference>
<keyword evidence="1" id="KW-0175">Coiled coil</keyword>
<name>A0ABZ2RRC5_9BACT</name>
<dbReference type="EMBL" id="CP148067">
    <property type="protein sequence ID" value="WXL28960.1"/>
    <property type="molecule type" value="Genomic_DNA"/>
</dbReference>
<organism evidence="2 3">
    <name type="scientific">Mycoplasmopsis felifaucium</name>
    <dbReference type="NCBI Taxonomy" id="35768"/>
    <lineage>
        <taxon>Bacteria</taxon>
        <taxon>Bacillati</taxon>
        <taxon>Mycoplasmatota</taxon>
        <taxon>Mycoplasmoidales</taxon>
        <taxon>Metamycoplasmataceae</taxon>
        <taxon>Mycoplasmopsis</taxon>
    </lineage>
</organism>
<evidence type="ECO:0000313" key="3">
    <source>
        <dbReference type="Proteomes" id="UP001477443"/>
    </source>
</evidence>
<accession>A0ABZ2RRC5</accession>
<evidence type="ECO:0000256" key="1">
    <source>
        <dbReference type="SAM" id="Coils"/>
    </source>
</evidence>
<feature type="coiled-coil region" evidence="1">
    <location>
        <begin position="529"/>
        <end position="559"/>
    </location>
</feature>
<sequence>MVSSVLVASAVKTKNKYYKKQDEHILKLKELTNNAETLINLHADNRELETNIINLKNSLYESNKSIQSGENISHNINNLSSEINRFYNAIELNKINNDIEHSKKVIKLHKYISAFKDLYVKDLFINMPNNGYSRVENYTLDTIRTFIFNRYFQELYNLENFEAYLKEQNFYENIDEGLVWFDDIQNKIDTYPVIRKNDELDNLKKDYEKYIINLDWTKHWWNNSYNIENIISNEPAVELIKQEAIKKINEIQDLRSASLEEALPKIHSFSDYLILQVRNLNVLNNDKINLINDLKEKAHQIEIDWQAVLNDLRKISEDPKYEILGLLNPNRLTIYKYIKNIMTLYNNDHETLKNLTIPQLNSIKDQIDKDRKIIDLILENDDSISRYRLDFQKDYDTVYTFKAPYSSYKDNYVYNKSIDSDKLFDEWENFANSMVLAYSYEYNPYSFYHRPMEWIVLENNENITMIKMNEVLLSIYDEVAELFNKTIDKAIKYYNENKQYENTNDFKIVLKQLKAVSETKLKKGVKWSYEDMVDLIEKAEKYIDKIEQLKSKHSEINNSN</sequence>
<dbReference type="RefSeq" id="WP_338822528.1">
    <property type="nucleotide sequence ID" value="NZ_CP148067.1"/>
</dbReference>
<reference evidence="2" key="1">
    <citation type="submission" date="2024-03" db="EMBL/GenBank/DDBJ databases">
        <title>Complete genome sequence of Mycoplasma felifaucium Z921 isolated from the trachea of a cheetah.</title>
        <authorList>
            <person name="Spergser J."/>
        </authorList>
    </citation>
    <scope>NUCLEOTIDE SEQUENCE [LARGE SCALE GENOMIC DNA]</scope>
    <source>
        <strain evidence="2">Z921</strain>
    </source>
</reference>
<keyword evidence="3" id="KW-1185">Reference proteome</keyword>